<accession>V2WTZ0</accession>
<evidence type="ECO:0000313" key="6">
    <source>
        <dbReference type="Proteomes" id="UP000017559"/>
    </source>
</evidence>
<dbReference type="SUPFAM" id="SSF53474">
    <property type="entry name" value="alpha/beta-Hydrolases"/>
    <property type="match status" value="1"/>
</dbReference>
<dbReference type="Pfam" id="PF06441">
    <property type="entry name" value="EHN"/>
    <property type="match status" value="1"/>
</dbReference>
<dbReference type="InterPro" id="IPR010497">
    <property type="entry name" value="Epoxide_hydro_N"/>
</dbReference>
<gene>
    <name evidence="5" type="ORF">Moror_13747</name>
</gene>
<feature type="domain" description="Epoxide hydrolase N-terminal" evidence="4">
    <location>
        <begin position="40"/>
        <end position="121"/>
    </location>
</feature>
<dbReference type="Proteomes" id="UP000017559">
    <property type="component" value="Unassembled WGS sequence"/>
</dbReference>
<keyword evidence="6" id="KW-1185">Reference proteome</keyword>
<dbReference type="GO" id="GO:0097176">
    <property type="term" value="P:epoxide metabolic process"/>
    <property type="evidence" value="ECO:0007669"/>
    <property type="project" value="TreeGrafter"/>
</dbReference>
<evidence type="ECO:0000256" key="1">
    <source>
        <dbReference type="ARBA" id="ARBA00010088"/>
    </source>
</evidence>
<keyword evidence="2" id="KW-0058">Aromatic hydrocarbons catabolism</keyword>
<evidence type="ECO:0000256" key="3">
    <source>
        <dbReference type="ARBA" id="ARBA00022801"/>
    </source>
</evidence>
<dbReference type="InterPro" id="IPR029058">
    <property type="entry name" value="AB_hydrolase_fold"/>
</dbReference>
<dbReference type="GO" id="GO:0004301">
    <property type="term" value="F:epoxide hydrolase activity"/>
    <property type="evidence" value="ECO:0007669"/>
    <property type="project" value="TreeGrafter"/>
</dbReference>
<dbReference type="Gene3D" id="3.40.50.1820">
    <property type="entry name" value="alpha/beta hydrolase"/>
    <property type="match status" value="1"/>
</dbReference>
<dbReference type="STRING" id="1381753.V2WTZ0"/>
<proteinExistence type="inferred from homology"/>
<evidence type="ECO:0000313" key="5">
    <source>
        <dbReference type="EMBL" id="ESK90318.1"/>
    </source>
</evidence>
<organism evidence="5 6">
    <name type="scientific">Moniliophthora roreri (strain MCA 2997)</name>
    <name type="common">Cocoa frosty pod rot fungus</name>
    <name type="synonym">Crinipellis roreri</name>
    <dbReference type="NCBI Taxonomy" id="1381753"/>
    <lineage>
        <taxon>Eukaryota</taxon>
        <taxon>Fungi</taxon>
        <taxon>Dikarya</taxon>
        <taxon>Basidiomycota</taxon>
        <taxon>Agaricomycotina</taxon>
        <taxon>Agaricomycetes</taxon>
        <taxon>Agaricomycetidae</taxon>
        <taxon>Agaricales</taxon>
        <taxon>Marasmiineae</taxon>
        <taxon>Marasmiaceae</taxon>
        <taxon>Moniliophthora</taxon>
    </lineage>
</organism>
<dbReference type="PANTHER" id="PTHR21661">
    <property type="entry name" value="EPOXIDE HYDROLASE 1-RELATED"/>
    <property type="match status" value="1"/>
</dbReference>
<comment type="similarity">
    <text evidence="1">Belongs to the peptidase S33 family.</text>
</comment>
<keyword evidence="3 5" id="KW-0378">Hydrolase</keyword>
<dbReference type="HOGENOM" id="CLU_1372531_0_0_1"/>
<name>V2WTZ0_MONRO</name>
<sequence>MKILWGRGREFLTHTLSHSVIPESTVSTYSEEHREEVAVSEWISQHWADGTLSDVLSELVGFWKSSFDWGEVENELNQKYKVFSMELEEAGESLSAHLVHHRSPRCDAILLLFLHGWPGNFQSQVDCFLPLTDPTDSNTPAFHVVAPSLPGFTFSSALTRNLVLGLHAWLPSSTSPCSGLGTPITLVKGTTSAPSFYAQ</sequence>
<dbReference type="PANTHER" id="PTHR21661:SF35">
    <property type="entry name" value="EPOXIDE HYDROLASE"/>
    <property type="match status" value="1"/>
</dbReference>
<dbReference type="KEGG" id="mrr:Moror_13747"/>
<dbReference type="AlphaFoldDB" id="V2WTZ0"/>
<comment type="caution">
    <text evidence="5">The sequence shown here is derived from an EMBL/GenBank/DDBJ whole genome shotgun (WGS) entry which is preliminary data.</text>
</comment>
<reference evidence="5 6" key="1">
    <citation type="journal article" date="2014" name="BMC Genomics">
        <title>Genome and secretome analysis of the hemibiotrophic fungal pathogen, Moniliophthora roreri, which causes frosty pod rot disease of cacao: mechanisms of the biotrophic and necrotrophic phases.</title>
        <authorList>
            <person name="Meinhardt L.W."/>
            <person name="Costa G.G.L."/>
            <person name="Thomazella D.P.T."/>
            <person name="Teixeira P.J.P.L."/>
            <person name="Carazzolle M.F."/>
            <person name="Schuster S.C."/>
            <person name="Carlson J.E."/>
            <person name="Guiltinan M.J."/>
            <person name="Mieczkowski P."/>
            <person name="Farmer A."/>
            <person name="Ramaraj T."/>
            <person name="Crozier J."/>
            <person name="Davis R.E."/>
            <person name="Shao J."/>
            <person name="Melnick R.L."/>
            <person name="Pereira G.A.G."/>
            <person name="Bailey B.A."/>
        </authorList>
    </citation>
    <scope>NUCLEOTIDE SEQUENCE [LARGE SCALE GENOMIC DNA]</scope>
    <source>
        <strain evidence="5 6">MCA 2997</strain>
    </source>
</reference>
<dbReference type="EMBL" id="AWSO01000456">
    <property type="protein sequence ID" value="ESK90318.1"/>
    <property type="molecule type" value="Genomic_DNA"/>
</dbReference>
<evidence type="ECO:0000256" key="2">
    <source>
        <dbReference type="ARBA" id="ARBA00022797"/>
    </source>
</evidence>
<evidence type="ECO:0000259" key="4">
    <source>
        <dbReference type="Pfam" id="PF06441"/>
    </source>
</evidence>
<dbReference type="OrthoDB" id="7130006at2759"/>
<protein>
    <submittedName>
        <fullName evidence="5">Epoxide hydrolase</fullName>
    </submittedName>
</protein>